<evidence type="ECO:0000313" key="2">
    <source>
        <dbReference type="Proteomes" id="UP000828390"/>
    </source>
</evidence>
<dbReference type="Proteomes" id="UP000828390">
    <property type="component" value="Unassembled WGS sequence"/>
</dbReference>
<evidence type="ECO:0000313" key="1">
    <source>
        <dbReference type="EMBL" id="KAH3768810.1"/>
    </source>
</evidence>
<name>A0A9D4DYI9_DREPO</name>
<keyword evidence="2" id="KW-1185">Reference proteome</keyword>
<sequence>MFFDFINTFLLFMLDKRNLEQLQMCTDPTALSSRLNRFQEALLVKLCTAFPDFTKKYGVPQVVWWTAQGKNNLLR</sequence>
<protein>
    <submittedName>
        <fullName evidence="1">Uncharacterized protein</fullName>
    </submittedName>
</protein>
<gene>
    <name evidence="1" type="ORF">DPMN_170026</name>
</gene>
<organism evidence="1 2">
    <name type="scientific">Dreissena polymorpha</name>
    <name type="common">Zebra mussel</name>
    <name type="synonym">Mytilus polymorpha</name>
    <dbReference type="NCBI Taxonomy" id="45954"/>
    <lineage>
        <taxon>Eukaryota</taxon>
        <taxon>Metazoa</taxon>
        <taxon>Spiralia</taxon>
        <taxon>Lophotrochozoa</taxon>
        <taxon>Mollusca</taxon>
        <taxon>Bivalvia</taxon>
        <taxon>Autobranchia</taxon>
        <taxon>Heteroconchia</taxon>
        <taxon>Euheterodonta</taxon>
        <taxon>Imparidentia</taxon>
        <taxon>Neoheterodontei</taxon>
        <taxon>Myida</taxon>
        <taxon>Dreissenoidea</taxon>
        <taxon>Dreissenidae</taxon>
        <taxon>Dreissena</taxon>
    </lineage>
</organism>
<dbReference type="AlphaFoldDB" id="A0A9D4DYI9"/>
<accession>A0A9D4DYI9</accession>
<comment type="caution">
    <text evidence="1">The sequence shown here is derived from an EMBL/GenBank/DDBJ whole genome shotgun (WGS) entry which is preliminary data.</text>
</comment>
<proteinExistence type="predicted"/>
<dbReference type="EMBL" id="JAIWYP010000009">
    <property type="protein sequence ID" value="KAH3768810.1"/>
    <property type="molecule type" value="Genomic_DNA"/>
</dbReference>
<reference evidence="1" key="2">
    <citation type="submission" date="2020-11" db="EMBL/GenBank/DDBJ databases">
        <authorList>
            <person name="McCartney M.A."/>
            <person name="Auch B."/>
            <person name="Kono T."/>
            <person name="Mallez S."/>
            <person name="Becker A."/>
            <person name="Gohl D.M."/>
            <person name="Silverstein K.A.T."/>
            <person name="Koren S."/>
            <person name="Bechman K.B."/>
            <person name="Herman A."/>
            <person name="Abrahante J.E."/>
            <person name="Garbe J."/>
        </authorList>
    </citation>
    <scope>NUCLEOTIDE SEQUENCE</scope>
    <source>
        <strain evidence="1">Duluth1</strain>
        <tissue evidence="1">Whole animal</tissue>
    </source>
</reference>
<reference evidence="1" key="1">
    <citation type="journal article" date="2019" name="bioRxiv">
        <title>The Genome of the Zebra Mussel, Dreissena polymorpha: A Resource for Invasive Species Research.</title>
        <authorList>
            <person name="McCartney M.A."/>
            <person name="Auch B."/>
            <person name="Kono T."/>
            <person name="Mallez S."/>
            <person name="Zhang Y."/>
            <person name="Obille A."/>
            <person name="Becker A."/>
            <person name="Abrahante J.E."/>
            <person name="Garbe J."/>
            <person name="Badalamenti J.P."/>
            <person name="Herman A."/>
            <person name="Mangelson H."/>
            <person name="Liachko I."/>
            <person name="Sullivan S."/>
            <person name="Sone E.D."/>
            <person name="Koren S."/>
            <person name="Silverstein K.A.T."/>
            <person name="Beckman K.B."/>
            <person name="Gohl D.M."/>
        </authorList>
    </citation>
    <scope>NUCLEOTIDE SEQUENCE</scope>
    <source>
        <strain evidence="1">Duluth1</strain>
        <tissue evidence="1">Whole animal</tissue>
    </source>
</reference>